<feature type="active site" description="Proton acceptor; specific for D-alanine" evidence="5">
    <location>
        <position position="40"/>
    </location>
</feature>
<evidence type="ECO:0000313" key="9">
    <source>
        <dbReference type="EMBL" id="KAF0414223.1"/>
    </source>
</evidence>
<dbReference type="SUPFAM" id="SSF51419">
    <property type="entry name" value="PLP-binding barrel"/>
    <property type="match status" value="1"/>
</dbReference>
<dbReference type="Pfam" id="PF01168">
    <property type="entry name" value="Ala_racemase_N"/>
    <property type="match status" value="1"/>
</dbReference>
<feature type="active site" description="Proton acceptor; specific for L-alanine" evidence="5">
    <location>
        <position position="264"/>
    </location>
</feature>
<dbReference type="RefSeq" id="WP_159250904.1">
    <property type="nucleotide sequence ID" value="NZ_JABJXG010000015.1"/>
</dbReference>
<protein>
    <recommendedName>
        <fullName evidence="5">Alanine racemase</fullName>
        <ecNumber evidence="5">5.1.1.1</ecNumber>
    </recommendedName>
</protein>
<dbReference type="PRINTS" id="PR00992">
    <property type="entry name" value="ALARACEMASE"/>
</dbReference>
<feature type="binding site" evidence="5 7">
    <location>
        <position position="136"/>
    </location>
    <ligand>
        <name>substrate</name>
    </ligand>
</feature>
<reference evidence="9" key="2">
    <citation type="submission" date="2019-12" db="EMBL/GenBank/DDBJ databases">
        <title>SpeciesPrimer: A bioinformatics pipeline dedicated to the design of qPCR primers for the quantification of bacterial species.</title>
        <authorList>
            <person name="Dreier M."/>
            <person name="Berthoud H."/>
            <person name="Shani N."/>
            <person name="Wechsler D."/>
            <person name="Junier P."/>
        </authorList>
    </citation>
    <scope>NUCLEOTIDE SEQUENCE</scope>
    <source>
        <strain evidence="9">FAM13073</strain>
    </source>
</reference>
<comment type="pathway">
    <text evidence="5">Amino-acid biosynthesis; D-alanine biosynthesis; D-alanine from L-alanine: step 1/1.</text>
</comment>
<dbReference type="InterPro" id="IPR000821">
    <property type="entry name" value="Ala_racemase"/>
</dbReference>
<feature type="modified residue" description="N6-(pyridoxal phosphate)lysine" evidence="5 6">
    <location>
        <position position="40"/>
    </location>
</feature>
<comment type="caution">
    <text evidence="10">The sequence shown here is derived from an EMBL/GenBank/DDBJ whole genome shotgun (WGS) entry which is preliminary data.</text>
</comment>
<dbReference type="NCBIfam" id="TIGR00492">
    <property type="entry name" value="alr"/>
    <property type="match status" value="1"/>
</dbReference>
<dbReference type="GO" id="GO:0005829">
    <property type="term" value="C:cytosol"/>
    <property type="evidence" value="ECO:0007669"/>
    <property type="project" value="TreeGrafter"/>
</dbReference>
<dbReference type="HAMAP" id="MF_01201">
    <property type="entry name" value="Ala_racemase"/>
    <property type="match status" value="1"/>
</dbReference>
<dbReference type="GO" id="GO:0030170">
    <property type="term" value="F:pyridoxal phosphate binding"/>
    <property type="evidence" value="ECO:0007669"/>
    <property type="project" value="UniProtKB-UniRule"/>
</dbReference>
<reference evidence="10" key="4">
    <citation type="submission" date="2020-11" db="EMBL/GenBank/DDBJ databases">
        <title>Antibiotic susceptibility profiles of Pediococcus pentosaceus from various origins and their implications for the safety assessment of strains with food-technology applications.</title>
        <authorList>
            <person name="Shani N."/>
            <person name="Oberhaensli S."/>
            <person name="Arias E."/>
        </authorList>
    </citation>
    <scope>NUCLEOTIDE SEQUENCE</scope>
    <source>
        <strain evidence="10">FAM 19164</strain>
    </source>
</reference>
<sequence length="374" mass="41223">MVVGIHRPSKLVINAEAIRNNVKNEISRLDGHSELFAVVKANGYGHGIVETAQFTKQAGATGFCVAILDEALALRDAGLTETILVLGITDVKYAKLAAENDISLTVGDQAWLDEATQILDQKPLKVHLGIDTGMGRIGFQDGASFKKAADYLEQSQQFNFEGVFTHFATADEKDTTYFNLQVERFNHFISQLTRRPRYVHVSNTATSLWHAACNGNMIRFGVGIYGMNPSGKALESPFDLQPAMSLESELSFSKLVQKGRSISYGATYTAKEDEWIGTIPIGYADGYERRLQGFHVLIDGQFCEIVGRICMDQMMVRLPKSYSVGTKVILAGKSGEKSITMTDIAEYAGTINYEITCGFTQRLPRIYTENGVVN</sequence>
<dbReference type="Gene3D" id="3.20.20.10">
    <property type="entry name" value="Alanine racemase"/>
    <property type="match status" value="1"/>
</dbReference>
<dbReference type="PROSITE" id="PS00395">
    <property type="entry name" value="ALANINE_RACEMASE"/>
    <property type="match status" value="1"/>
</dbReference>
<accession>A0A6L5A710</accession>
<dbReference type="EMBL" id="JADOFV010000002">
    <property type="protein sequence ID" value="MBF7126806.1"/>
    <property type="molecule type" value="Genomic_DNA"/>
</dbReference>
<evidence type="ECO:0000256" key="4">
    <source>
        <dbReference type="ARBA" id="ARBA00023235"/>
    </source>
</evidence>
<organism evidence="10 12">
    <name type="scientific">Pediococcus pentosaceus</name>
    <dbReference type="NCBI Taxonomy" id="1255"/>
    <lineage>
        <taxon>Bacteria</taxon>
        <taxon>Bacillati</taxon>
        <taxon>Bacillota</taxon>
        <taxon>Bacilli</taxon>
        <taxon>Lactobacillales</taxon>
        <taxon>Lactobacillaceae</taxon>
        <taxon>Pediococcus</taxon>
    </lineage>
</organism>
<comment type="similarity">
    <text evidence="5">Belongs to the alanine racemase family.</text>
</comment>
<dbReference type="PANTHER" id="PTHR30511">
    <property type="entry name" value="ALANINE RACEMASE"/>
    <property type="match status" value="1"/>
</dbReference>
<evidence type="ECO:0000313" key="10">
    <source>
        <dbReference type="EMBL" id="MBF7126806.1"/>
    </source>
</evidence>
<evidence type="ECO:0000256" key="5">
    <source>
        <dbReference type="HAMAP-Rule" id="MF_01201"/>
    </source>
</evidence>
<dbReference type="InterPro" id="IPR011079">
    <property type="entry name" value="Ala_racemase_C"/>
</dbReference>
<dbReference type="Proteomes" id="UP000743107">
    <property type="component" value="Unassembled WGS sequence"/>
</dbReference>
<dbReference type="CDD" id="cd00430">
    <property type="entry name" value="PLPDE_III_AR"/>
    <property type="match status" value="1"/>
</dbReference>
<dbReference type="PANTHER" id="PTHR30511:SF0">
    <property type="entry name" value="ALANINE RACEMASE, CATABOLIC-RELATED"/>
    <property type="match status" value="1"/>
</dbReference>
<evidence type="ECO:0000313" key="12">
    <source>
        <dbReference type="Proteomes" id="UP000743107"/>
    </source>
</evidence>
<comment type="cofactor">
    <cofactor evidence="2 5 6">
        <name>pyridoxal 5'-phosphate</name>
        <dbReference type="ChEBI" id="CHEBI:597326"/>
    </cofactor>
</comment>
<dbReference type="SUPFAM" id="SSF50621">
    <property type="entry name" value="Alanine racemase C-terminal domain-like"/>
    <property type="match status" value="1"/>
</dbReference>
<dbReference type="InterPro" id="IPR001608">
    <property type="entry name" value="Ala_racemase_N"/>
</dbReference>
<dbReference type="Pfam" id="PF00842">
    <property type="entry name" value="Ala_racemase_C"/>
    <property type="match status" value="1"/>
</dbReference>
<dbReference type="EC" id="5.1.1.1" evidence="5"/>
<dbReference type="Gene3D" id="2.40.37.10">
    <property type="entry name" value="Lyase, Ornithine Decarboxylase, Chain A, domain 1"/>
    <property type="match status" value="1"/>
</dbReference>
<evidence type="ECO:0000259" key="8">
    <source>
        <dbReference type="SMART" id="SM01005"/>
    </source>
</evidence>
<evidence type="ECO:0000256" key="2">
    <source>
        <dbReference type="ARBA" id="ARBA00001933"/>
    </source>
</evidence>
<dbReference type="InterPro" id="IPR020622">
    <property type="entry name" value="Ala_racemase_pyridoxalP-BS"/>
</dbReference>
<evidence type="ECO:0000256" key="3">
    <source>
        <dbReference type="ARBA" id="ARBA00022898"/>
    </source>
</evidence>
<name>A0A6L5A710_PEDPE</name>
<keyword evidence="3 5" id="KW-0663">Pyridoxal phosphate</keyword>
<dbReference type="InterPro" id="IPR029066">
    <property type="entry name" value="PLP-binding_barrel"/>
</dbReference>
<dbReference type="Proteomes" id="UP000472573">
    <property type="component" value="Unassembled WGS sequence"/>
</dbReference>
<dbReference type="FunFam" id="2.40.37.10:FF:000006">
    <property type="entry name" value="Alanine racemase"/>
    <property type="match status" value="1"/>
</dbReference>
<feature type="domain" description="Alanine racemase C-terminal" evidence="8">
    <location>
        <begin position="243"/>
        <end position="368"/>
    </location>
</feature>
<evidence type="ECO:0000256" key="1">
    <source>
        <dbReference type="ARBA" id="ARBA00000316"/>
    </source>
</evidence>
<dbReference type="InterPro" id="IPR009006">
    <property type="entry name" value="Ala_racemase/Decarboxylase_C"/>
</dbReference>
<comment type="function">
    <text evidence="5">Catalyzes the interconversion of L-alanine and D-alanine. May also act on other amino acids.</text>
</comment>
<keyword evidence="4 5" id="KW-0413">Isomerase</keyword>
<dbReference type="SMART" id="SM01005">
    <property type="entry name" value="Ala_racemase_C"/>
    <property type="match status" value="1"/>
</dbReference>
<evidence type="ECO:0000256" key="6">
    <source>
        <dbReference type="PIRSR" id="PIRSR600821-50"/>
    </source>
</evidence>
<evidence type="ECO:0000313" key="11">
    <source>
        <dbReference type="Proteomes" id="UP000472573"/>
    </source>
</evidence>
<dbReference type="EMBL" id="WENB01000002">
    <property type="protein sequence ID" value="KAF0414223.1"/>
    <property type="molecule type" value="Genomic_DNA"/>
</dbReference>
<keyword evidence="11" id="KW-1185">Reference proteome</keyword>
<dbReference type="AlphaFoldDB" id="A0A6L5A710"/>
<evidence type="ECO:0000256" key="7">
    <source>
        <dbReference type="PIRSR" id="PIRSR600821-52"/>
    </source>
</evidence>
<gene>
    <name evidence="9" type="ORF">GBO79_04970</name>
    <name evidence="10" type="ORF">ITQ97_03100</name>
</gene>
<dbReference type="GO" id="GO:0030632">
    <property type="term" value="P:D-alanine biosynthetic process"/>
    <property type="evidence" value="ECO:0007669"/>
    <property type="project" value="UniProtKB-UniRule"/>
</dbReference>
<feature type="binding site" evidence="5 7">
    <location>
        <position position="311"/>
    </location>
    <ligand>
        <name>substrate</name>
    </ligand>
</feature>
<reference evidence="9" key="1">
    <citation type="submission" date="2019-10" db="EMBL/GenBank/DDBJ databases">
        <authorList>
            <person name="Irmler S."/>
            <person name="Berthoud H."/>
            <person name="Roetschi A."/>
            <person name="Arias E."/>
            <person name="Shani N."/>
            <person name="Wuethrich D."/>
            <person name="Bruggmann R."/>
        </authorList>
    </citation>
    <scope>NUCLEOTIDE SEQUENCE</scope>
    <source>
        <strain evidence="9">FAM13073</strain>
    </source>
</reference>
<dbReference type="FunFam" id="3.20.20.10:FF:000002">
    <property type="entry name" value="Alanine racemase"/>
    <property type="match status" value="1"/>
</dbReference>
<dbReference type="GO" id="GO:0008784">
    <property type="term" value="F:alanine racemase activity"/>
    <property type="evidence" value="ECO:0007669"/>
    <property type="project" value="UniProtKB-UniRule"/>
</dbReference>
<comment type="catalytic activity">
    <reaction evidence="1 5">
        <text>L-alanine = D-alanine</text>
        <dbReference type="Rhea" id="RHEA:20249"/>
        <dbReference type="ChEBI" id="CHEBI:57416"/>
        <dbReference type="ChEBI" id="CHEBI:57972"/>
        <dbReference type="EC" id="5.1.1.1"/>
    </reaction>
</comment>
<dbReference type="GO" id="GO:0009252">
    <property type="term" value="P:peptidoglycan biosynthetic process"/>
    <property type="evidence" value="ECO:0007669"/>
    <property type="project" value="TreeGrafter"/>
</dbReference>
<reference evidence="11" key="3">
    <citation type="submission" date="2020-03" db="EMBL/GenBank/DDBJ databases">
        <title>SpeciesPrimer: A bioinformatics pipeline dedicated to the design of qPCR primers for the quantification of bacterial species.</title>
        <authorList>
            <person name="Dreier M."/>
            <person name="Berthoud H."/>
            <person name="Shani N."/>
            <person name="Wechsler D."/>
            <person name="Junier P."/>
        </authorList>
    </citation>
    <scope>NUCLEOTIDE SEQUENCE [LARGE SCALE GENOMIC DNA]</scope>
    <source>
        <strain evidence="11">FAM13073</strain>
    </source>
</reference>
<proteinExistence type="inferred from homology"/>